<protein>
    <submittedName>
        <fullName evidence="8">M48 family metalloprotease</fullName>
    </submittedName>
</protein>
<feature type="domain" description="Peptidase M48" evidence="7">
    <location>
        <begin position="86"/>
        <end position="259"/>
    </location>
</feature>
<evidence type="ECO:0000256" key="4">
    <source>
        <dbReference type="ARBA" id="ARBA00022801"/>
    </source>
</evidence>
<dbReference type="Pfam" id="PF01435">
    <property type="entry name" value="Peptidase_M48"/>
    <property type="match status" value="1"/>
</dbReference>
<evidence type="ECO:0000256" key="3">
    <source>
        <dbReference type="ARBA" id="ARBA00022723"/>
    </source>
</evidence>
<name>A0ABR7ZAR6_9PSED</name>
<keyword evidence="3" id="KW-0479">Metal-binding</keyword>
<dbReference type="InterPro" id="IPR001915">
    <property type="entry name" value="Peptidase_M48"/>
</dbReference>
<reference evidence="8 9" key="1">
    <citation type="journal article" date="2020" name="Insects">
        <title>Bacteria Belonging to Pseudomonas typographi sp. nov. from the Bark Beetle Ips typographus Have Genomic Potential to Aid in the Host Ecology.</title>
        <authorList>
            <person name="Peral-Aranega E."/>
            <person name="Saati-Santamaria Z."/>
            <person name="Kolarik M."/>
            <person name="Rivas R."/>
            <person name="Garcia-Fraile P."/>
        </authorList>
    </citation>
    <scope>NUCLEOTIDE SEQUENCE [LARGE SCALE GENOMIC DNA]</scope>
    <source>
        <strain evidence="8 9">CA3A</strain>
    </source>
</reference>
<dbReference type="PANTHER" id="PTHR22726:SF1">
    <property type="entry name" value="METALLOENDOPEPTIDASE OMA1, MITOCHONDRIAL"/>
    <property type="match status" value="1"/>
</dbReference>
<keyword evidence="9" id="KW-1185">Reference proteome</keyword>
<dbReference type="GO" id="GO:0008237">
    <property type="term" value="F:metallopeptidase activity"/>
    <property type="evidence" value="ECO:0007669"/>
    <property type="project" value="UniProtKB-KW"/>
</dbReference>
<evidence type="ECO:0000313" key="8">
    <source>
        <dbReference type="EMBL" id="MBD1602394.1"/>
    </source>
</evidence>
<keyword evidence="5" id="KW-0862">Zinc</keyword>
<keyword evidence="2" id="KW-0645">Protease</keyword>
<evidence type="ECO:0000313" key="9">
    <source>
        <dbReference type="Proteomes" id="UP000805841"/>
    </source>
</evidence>
<dbReference type="CDD" id="cd07324">
    <property type="entry name" value="M48C_Oma1-like"/>
    <property type="match status" value="1"/>
</dbReference>
<proteinExistence type="predicted"/>
<sequence>MALGLTAAGLLAGCSTLKGAPDAVMNLVGPSTQSQVVGRYVDTTDVRQYYKLDAQRLNTQRLSYDGLSIPAGETRVNNLVDIPTLQVYLQGIVHRLAKAWPGEAPQFRVRLVDSYTFGPSADPYGNVFITLGTLENAGSEDEIAAMLGHEMSHVLLHHHDRMAAFQQQKDLMVKTATAVMLGTLAADTKVDRSSGNMKFISKDPKRTGGLISKTLIYTSLINSFSDNVWSTAWARTQEDQADLLGTDLMIRAGYAPRAASYSLQRLNDYQGKQAPLMTSFLDARQKAMKQSLEQFNINSFTQELSVLVNDGLTTSIQATTDYFKRAHMSALDRDEQLRHYMQREYRKERRTPVDTRSWVQVRASTPVKAALQGYWNAYQVTVALAQGDLKQADAYNQRALSSPVKDQPGVRRAAFNLHLAQGDKQQALKDLKSVKDWSLAGPDMYELMINYQLSQREPALALALISQAEQNLASQELFITEKVIANQQLKNEQQVQALLRQCEQYPVRKKSCEKLGPVKV</sequence>
<evidence type="ECO:0000256" key="6">
    <source>
        <dbReference type="ARBA" id="ARBA00023049"/>
    </source>
</evidence>
<dbReference type="PANTHER" id="PTHR22726">
    <property type="entry name" value="METALLOENDOPEPTIDASE OMA1"/>
    <property type="match status" value="1"/>
</dbReference>
<evidence type="ECO:0000256" key="1">
    <source>
        <dbReference type="ARBA" id="ARBA00001947"/>
    </source>
</evidence>
<dbReference type="InterPro" id="IPR051156">
    <property type="entry name" value="Mito/Outer_Membr_Metalloprot"/>
</dbReference>
<dbReference type="Gene3D" id="3.30.2010.10">
    <property type="entry name" value="Metalloproteases ('zincins'), catalytic domain"/>
    <property type="match status" value="1"/>
</dbReference>
<accession>A0ABR7ZAR6</accession>
<gene>
    <name evidence="8" type="ORF">HAQ05_27330</name>
</gene>
<dbReference type="RefSeq" id="WP_190427341.1">
    <property type="nucleotide sequence ID" value="NZ_JAAOCA010000070.1"/>
</dbReference>
<evidence type="ECO:0000256" key="5">
    <source>
        <dbReference type="ARBA" id="ARBA00022833"/>
    </source>
</evidence>
<comment type="caution">
    <text evidence="8">The sequence shown here is derived from an EMBL/GenBank/DDBJ whole genome shotgun (WGS) entry which is preliminary data.</text>
</comment>
<evidence type="ECO:0000259" key="7">
    <source>
        <dbReference type="Pfam" id="PF01435"/>
    </source>
</evidence>
<dbReference type="EMBL" id="JAAOCA010000070">
    <property type="protein sequence ID" value="MBD1602394.1"/>
    <property type="molecule type" value="Genomic_DNA"/>
</dbReference>
<keyword evidence="6 8" id="KW-0482">Metalloprotease</keyword>
<keyword evidence="4" id="KW-0378">Hydrolase</keyword>
<dbReference type="Proteomes" id="UP000805841">
    <property type="component" value="Unassembled WGS sequence"/>
</dbReference>
<comment type="cofactor">
    <cofactor evidence="1">
        <name>Zn(2+)</name>
        <dbReference type="ChEBI" id="CHEBI:29105"/>
    </cofactor>
</comment>
<organism evidence="8 9">
    <name type="scientific">Pseudomonas typographi</name>
    <dbReference type="NCBI Taxonomy" id="2715964"/>
    <lineage>
        <taxon>Bacteria</taxon>
        <taxon>Pseudomonadati</taxon>
        <taxon>Pseudomonadota</taxon>
        <taxon>Gammaproteobacteria</taxon>
        <taxon>Pseudomonadales</taxon>
        <taxon>Pseudomonadaceae</taxon>
        <taxon>Pseudomonas</taxon>
    </lineage>
</organism>
<evidence type="ECO:0000256" key="2">
    <source>
        <dbReference type="ARBA" id="ARBA00022670"/>
    </source>
</evidence>